<evidence type="ECO:0008006" key="4">
    <source>
        <dbReference type="Google" id="ProtNLM"/>
    </source>
</evidence>
<organism evidence="2 3">
    <name type="scientific">Massilia antarctica</name>
    <dbReference type="NCBI Taxonomy" id="2765360"/>
    <lineage>
        <taxon>Bacteria</taxon>
        <taxon>Pseudomonadati</taxon>
        <taxon>Pseudomonadota</taxon>
        <taxon>Betaproteobacteria</taxon>
        <taxon>Burkholderiales</taxon>
        <taxon>Oxalobacteraceae</taxon>
        <taxon>Telluria group</taxon>
        <taxon>Massilia</taxon>
    </lineage>
</organism>
<evidence type="ECO:0000313" key="3">
    <source>
        <dbReference type="Proteomes" id="UP000662888"/>
    </source>
</evidence>
<gene>
    <name evidence="2" type="ORF">IV454_24790</name>
</gene>
<dbReference type="Proteomes" id="UP000662888">
    <property type="component" value="Chromosome"/>
</dbReference>
<reference evidence="2 3" key="1">
    <citation type="submission" date="2020-11" db="EMBL/GenBank/DDBJ databases">
        <authorList>
            <person name="Sun Q."/>
        </authorList>
    </citation>
    <scope>NUCLEOTIDE SEQUENCE [LARGE SCALE GENOMIC DNA]</scope>
    <source>
        <strain evidence="2 3">P8398</strain>
    </source>
</reference>
<dbReference type="RefSeq" id="WP_206088298.1">
    <property type="nucleotide sequence ID" value="NZ_CP065053.1"/>
</dbReference>
<accession>A0AA48WBY4</accession>
<protein>
    <recommendedName>
        <fullName evidence="4">DUF2059 domain-containing protein</fullName>
    </recommendedName>
</protein>
<feature type="signal peptide" evidence="1">
    <location>
        <begin position="1"/>
        <end position="21"/>
    </location>
</feature>
<keyword evidence="1" id="KW-0732">Signal</keyword>
<proteinExistence type="predicted"/>
<dbReference type="EMBL" id="CP065053">
    <property type="protein sequence ID" value="QPI48704.1"/>
    <property type="molecule type" value="Genomic_DNA"/>
</dbReference>
<feature type="chain" id="PRO_5047434258" description="DUF2059 domain-containing protein" evidence="1">
    <location>
        <begin position="22"/>
        <end position="307"/>
    </location>
</feature>
<name>A0AA48WBY4_9BURK</name>
<evidence type="ECO:0000256" key="1">
    <source>
        <dbReference type="SAM" id="SignalP"/>
    </source>
</evidence>
<sequence length="307" mass="33351">MKSALAILAICASLTALTAAAAPSQAMRAGALLRMEASAPNVERMRAAVRAAVSEDEQVQQITQLGGLHTRDNASGMNDTILADLRVFAASPSRRVARSATFPLAQSVGAEEAIDILMRAKETGLMGGEEIAGELARALRFVPRELQLRYVQLIAAEPTRYGVEVLVSGFDSRLLEPMLPETRRAIGELLRRTPVDFPRPIGAFSFGDAARYAAWLHASALTEQSVSRRPYADTVLAQLDDPQLDPRKIIAYLYESEGRALMSKVGRRAPFAGAVRRAATYANSFPGNLTVKKLVDDIVDAWYELPQ</sequence>
<keyword evidence="3" id="KW-1185">Reference proteome</keyword>
<evidence type="ECO:0000313" key="2">
    <source>
        <dbReference type="EMBL" id="QPI48704.1"/>
    </source>
</evidence>